<protein>
    <submittedName>
        <fullName evidence="1">Uncharacterized protein</fullName>
    </submittedName>
</protein>
<dbReference type="AlphaFoldDB" id="A0A4W6DP46"/>
<dbReference type="Proteomes" id="UP000314980">
    <property type="component" value="Unassembled WGS sequence"/>
</dbReference>
<accession>A0A4W6DP46</accession>
<evidence type="ECO:0000313" key="1">
    <source>
        <dbReference type="Ensembl" id="ENSLCAP00010027511.1"/>
    </source>
</evidence>
<reference evidence="1" key="2">
    <citation type="submission" date="2025-08" db="UniProtKB">
        <authorList>
            <consortium name="Ensembl"/>
        </authorList>
    </citation>
    <scope>IDENTIFICATION</scope>
</reference>
<dbReference type="InParanoid" id="A0A4W6DP46"/>
<dbReference type="Ensembl" id="ENSLCAT00010028110.1">
    <property type="protein sequence ID" value="ENSLCAP00010027511.1"/>
    <property type="gene ID" value="ENSLCAG00010012935.1"/>
</dbReference>
<proteinExistence type="predicted"/>
<dbReference type="GeneTree" id="ENSGT00940000177851"/>
<reference evidence="1" key="3">
    <citation type="submission" date="2025-09" db="UniProtKB">
        <authorList>
            <consortium name="Ensembl"/>
        </authorList>
    </citation>
    <scope>IDENTIFICATION</scope>
</reference>
<reference evidence="2" key="1">
    <citation type="submission" date="2015-09" db="EMBL/GenBank/DDBJ databases">
        <authorList>
            <person name="Sai Rama Sridatta P."/>
        </authorList>
    </citation>
    <scope>NUCLEOTIDE SEQUENCE [LARGE SCALE GENOMIC DNA]</scope>
</reference>
<organism evidence="1 2">
    <name type="scientific">Lates calcarifer</name>
    <name type="common">Barramundi</name>
    <name type="synonym">Holocentrus calcarifer</name>
    <dbReference type="NCBI Taxonomy" id="8187"/>
    <lineage>
        <taxon>Eukaryota</taxon>
        <taxon>Metazoa</taxon>
        <taxon>Chordata</taxon>
        <taxon>Craniata</taxon>
        <taxon>Vertebrata</taxon>
        <taxon>Euteleostomi</taxon>
        <taxon>Actinopterygii</taxon>
        <taxon>Neopterygii</taxon>
        <taxon>Teleostei</taxon>
        <taxon>Neoteleostei</taxon>
        <taxon>Acanthomorphata</taxon>
        <taxon>Carangaria</taxon>
        <taxon>Carangaria incertae sedis</taxon>
        <taxon>Centropomidae</taxon>
        <taxon>Lates</taxon>
    </lineage>
</organism>
<keyword evidence="2" id="KW-1185">Reference proteome</keyword>
<evidence type="ECO:0000313" key="2">
    <source>
        <dbReference type="Proteomes" id="UP000314980"/>
    </source>
</evidence>
<name>A0A4W6DP46_LATCA</name>
<sequence length="117" mass="12961">MFAIQPVCFVSGDEELRAISVWPRVGHGELSVFEDKVFIIELPAVDRLAAGAIVVGEVASLAHKLRNDAVEAAALVAKAFLVCAQAPEVLYTRCKKKDTCVDVYLNLHFIFELRRFN</sequence>